<gene>
    <name evidence="2" type="ORF">Tco_0925447</name>
</gene>
<feature type="region of interest" description="Disordered" evidence="1">
    <location>
        <begin position="168"/>
        <end position="238"/>
    </location>
</feature>
<dbReference type="Proteomes" id="UP001151760">
    <property type="component" value="Unassembled WGS sequence"/>
</dbReference>
<dbReference type="EMBL" id="BQNB010015015">
    <property type="protein sequence ID" value="GJT35028.1"/>
    <property type="molecule type" value="Genomic_DNA"/>
</dbReference>
<accession>A0ABQ5D8W9</accession>
<proteinExistence type="predicted"/>
<evidence type="ECO:0000313" key="3">
    <source>
        <dbReference type="Proteomes" id="UP001151760"/>
    </source>
</evidence>
<reference evidence="2" key="1">
    <citation type="journal article" date="2022" name="Int. J. Mol. Sci.">
        <title>Draft Genome of Tanacetum Coccineum: Genomic Comparison of Closely Related Tanacetum-Family Plants.</title>
        <authorList>
            <person name="Yamashiro T."/>
            <person name="Shiraishi A."/>
            <person name="Nakayama K."/>
            <person name="Satake H."/>
        </authorList>
    </citation>
    <scope>NUCLEOTIDE SEQUENCE</scope>
</reference>
<organism evidence="2 3">
    <name type="scientific">Tanacetum coccineum</name>
    <dbReference type="NCBI Taxonomy" id="301880"/>
    <lineage>
        <taxon>Eukaryota</taxon>
        <taxon>Viridiplantae</taxon>
        <taxon>Streptophyta</taxon>
        <taxon>Embryophyta</taxon>
        <taxon>Tracheophyta</taxon>
        <taxon>Spermatophyta</taxon>
        <taxon>Magnoliopsida</taxon>
        <taxon>eudicotyledons</taxon>
        <taxon>Gunneridae</taxon>
        <taxon>Pentapetalae</taxon>
        <taxon>asterids</taxon>
        <taxon>campanulids</taxon>
        <taxon>Asterales</taxon>
        <taxon>Asteraceae</taxon>
        <taxon>Asteroideae</taxon>
        <taxon>Anthemideae</taxon>
        <taxon>Anthemidinae</taxon>
        <taxon>Tanacetum</taxon>
    </lineage>
</organism>
<evidence type="ECO:0008006" key="4">
    <source>
        <dbReference type="Google" id="ProtNLM"/>
    </source>
</evidence>
<reference evidence="2" key="2">
    <citation type="submission" date="2022-01" db="EMBL/GenBank/DDBJ databases">
        <authorList>
            <person name="Yamashiro T."/>
            <person name="Shiraishi A."/>
            <person name="Satake H."/>
            <person name="Nakayama K."/>
        </authorList>
    </citation>
    <scope>NUCLEOTIDE SEQUENCE</scope>
</reference>
<feature type="region of interest" description="Disordered" evidence="1">
    <location>
        <begin position="426"/>
        <end position="452"/>
    </location>
</feature>
<name>A0ABQ5D8W9_9ASTR</name>
<comment type="caution">
    <text evidence="2">The sequence shown here is derived from an EMBL/GenBank/DDBJ whole genome shotgun (WGS) entry which is preliminary data.</text>
</comment>
<keyword evidence="3" id="KW-1185">Reference proteome</keyword>
<protein>
    <recommendedName>
        <fullName evidence="4">Xylulose kinase-1</fullName>
    </recommendedName>
</protein>
<evidence type="ECO:0000256" key="1">
    <source>
        <dbReference type="SAM" id="MobiDB-lite"/>
    </source>
</evidence>
<evidence type="ECO:0000313" key="2">
    <source>
        <dbReference type="EMBL" id="GJT35028.1"/>
    </source>
</evidence>
<sequence>MSNLNFAETHNLIAFLEKPKESDRFEGIIDFLNASSIRYALTVNPIIYTSCVKQFWATAKAKTVNGEVQIQALIDGKKVIVTETSVRRALHLKDAEGTECLPNATIFEQLTLMGYENLKQKLTFYKAFFSPQWKFLIHTILQCLSAKTTTWNEFSSTMALAIISPEDLGEGSEIPTDPQHTPIIIQPSTSQPQKKQPRRKQRKDTEVPQPSGSTEPITDEAANEEHVPTHSNDPLLSEITKLKERVKKLERRNKSRTLWLKRLRKVGRSAQIVSSEDEGLGAQEDASKQGRKIVDLDVDAEVTLVDEAQGRNDDNLMFDTRFLDEHEVEVEKVVSTAEVTTVSATTPIVDELTLAQTLIEIKAAKPKAVTTAATITTTVVTRPKAKGVAKDKGKKKMVEPEKPLKRKDQILIDEKIAQKLQAQLNAELEEEEEENLEKQREEDANIVEWDNV</sequence>